<dbReference type="Proteomes" id="UP000785679">
    <property type="component" value="Unassembled WGS sequence"/>
</dbReference>
<evidence type="ECO:0000313" key="4">
    <source>
        <dbReference type="Proteomes" id="UP000785679"/>
    </source>
</evidence>
<comment type="caution">
    <text evidence="3">The sequence shown here is derived from an EMBL/GenBank/DDBJ whole genome shotgun (WGS) entry which is preliminary data.</text>
</comment>
<dbReference type="EMBL" id="RRYP01009403">
    <property type="protein sequence ID" value="TNV79091.1"/>
    <property type="molecule type" value="Genomic_DNA"/>
</dbReference>
<gene>
    <name evidence="3" type="ORF">FGO68_gene12571</name>
</gene>
<proteinExistence type="predicted"/>
<evidence type="ECO:0000256" key="1">
    <source>
        <dbReference type="SAM" id="Coils"/>
    </source>
</evidence>
<feature type="region of interest" description="Disordered" evidence="2">
    <location>
        <begin position="211"/>
        <end position="283"/>
    </location>
</feature>
<feature type="coiled-coil region" evidence="1">
    <location>
        <begin position="26"/>
        <end position="60"/>
    </location>
</feature>
<feature type="compositionally biased region" description="Polar residues" evidence="2">
    <location>
        <begin position="323"/>
        <end position="333"/>
    </location>
</feature>
<keyword evidence="4" id="KW-1185">Reference proteome</keyword>
<feature type="region of interest" description="Disordered" evidence="2">
    <location>
        <begin position="323"/>
        <end position="351"/>
    </location>
</feature>
<feature type="compositionally biased region" description="Basic and acidic residues" evidence="2">
    <location>
        <begin position="211"/>
        <end position="222"/>
    </location>
</feature>
<feature type="compositionally biased region" description="Basic and acidic residues" evidence="2">
    <location>
        <begin position="229"/>
        <end position="244"/>
    </location>
</feature>
<reference evidence="3" key="1">
    <citation type="submission" date="2019-06" db="EMBL/GenBank/DDBJ databases">
        <authorList>
            <person name="Zheng W."/>
        </authorList>
    </citation>
    <scope>NUCLEOTIDE SEQUENCE</scope>
    <source>
        <strain evidence="3">QDHG01</strain>
    </source>
</reference>
<protein>
    <submittedName>
        <fullName evidence="3">Uncharacterized protein</fullName>
    </submittedName>
</protein>
<sequence length="371" mass="42035">MKMTLQQNKQLLDDYINNIGENDQLVQKLKAEVDSLRQTNANKEEQIKQMNTQLQSLKHSPKQSIATTNFTTHIQETVVAQQTSHNKQQSNQHHGFILVNCPNCKHQFKHAGNSGVSQSQKLLTDSLLRKQKELQAQLETFKQELGQLQEGSNFPTSRLLSKRSISLLSQASTIQPVLDLLQSDLLLFQDTKGCVWQIASRPDLSMADFKMESEQEQCHEEDVGGQESLRIDDIISQRNEKETGGEGEDSDEGDYDEEEEEEDEEEEEYDSESSSRKKSEKIAQERSRALQLLQNSLTKHHNIYKAPSPLKPTQSDIQILNQQSPLPNTSNYISKDGVSRLSHPKLNKNQGGQVVVKSKEVIVSVLNTEEN</sequence>
<organism evidence="3 4">
    <name type="scientific">Halteria grandinella</name>
    <dbReference type="NCBI Taxonomy" id="5974"/>
    <lineage>
        <taxon>Eukaryota</taxon>
        <taxon>Sar</taxon>
        <taxon>Alveolata</taxon>
        <taxon>Ciliophora</taxon>
        <taxon>Intramacronucleata</taxon>
        <taxon>Spirotrichea</taxon>
        <taxon>Stichotrichia</taxon>
        <taxon>Sporadotrichida</taxon>
        <taxon>Halteriidae</taxon>
        <taxon>Halteria</taxon>
    </lineage>
</organism>
<feature type="compositionally biased region" description="Basic and acidic residues" evidence="2">
    <location>
        <begin position="273"/>
        <end position="283"/>
    </location>
</feature>
<keyword evidence="1" id="KW-0175">Coiled coil</keyword>
<name>A0A8J8NS01_HALGN</name>
<feature type="coiled-coil region" evidence="1">
    <location>
        <begin position="124"/>
        <end position="151"/>
    </location>
</feature>
<evidence type="ECO:0000256" key="2">
    <source>
        <dbReference type="SAM" id="MobiDB-lite"/>
    </source>
</evidence>
<feature type="compositionally biased region" description="Acidic residues" evidence="2">
    <location>
        <begin position="245"/>
        <end position="271"/>
    </location>
</feature>
<accession>A0A8J8NS01</accession>
<dbReference type="AlphaFoldDB" id="A0A8J8NS01"/>
<evidence type="ECO:0000313" key="3">
    <source>
        <dbReference type="EMBL" id="TNV79091.1"/>
    </source>
</evidence>